<evidence type="ECO:0000256" key="4">
    <source>
        <dbReference type="SAM" id="MobiDB-lite"/>
    </source>
</evidence>
<comment type="caution">
    <text evidence="6">The sequence shown here is derived from an EMBL/GenBank/DDBJ whole genome shotgun (WGS) entry which is preliminary data.</text>
</comment>
<dbReference type="GO" id="GO:0000976">
    <property type="term" value="F:transcription cis-regulatory region binding"/>
    <property type="evidence" value="ECO:0007669"/>
    <property type="project" value="TreeGrafter"/>
</dbReference>
<dbReference type="Proteomes" id="UP000266915">
    <property type="component" value="Unassembled WGS sequence"/>
</dbReference>
<feature type="domain" description="HTH lacI-type" evidence="5">
    <location>
        <begin position="42"/>
        <end position="96"/>
    </location>
</feature>
<reference evidence="6 7" key="1">
    <citation type="submission" date="2018-11" db="EMBL/GenBank/DDBJ databases">
        <title>Sequencing the genomes of 1000 actinobacteria strains.</title>
        <authorList>
            <person name="Klenk H.-P."/>
        </authorList>
    </citation>
    <scope>NUCLEOTIDE SEQUENCE [LARGE SCALE GENOMIC DNA]</scope>
    <source>
        <strain evidence="6 7">DSM 14012</strain>
    </source>
</reference>
<evidence type="ECO:0000313" key="6">
    <source>
        <dbReference type="EMBL" id="ROR82686.1"/>
    </source>
</evidence>
<dbReference type="EMBL" id="RKHL01000001">
    <property type="protein sequence ID" value="ROR82686.1"/>
    <property type="molecule type" value="Genomic_DNA"/>
</dbReference>
<gene>
    <name evidence="6" type="ORF">EDD42_2780</name>
</gene>
<evidence type="ECO:0000256" key="1">
    <source>
        <dbReference type="ARBA" id="ARBA00023015"/>
    </source>
</evidence>
<proteinExistence type="predicted"/>
<dbReference type="InterPro" id="IPR028082">
    <property type="entry name" value="Peripla_BP_I"/>
</dbReference>
<dbReference type="PANTHER" id="PTHR30146:SF153">
    <property type="entry name" value="LACTOSE OPERON REPRESSOR"/>
    <property type="match status" value="1"/>
</dbReference>
<keyword evidence="2" id="KW-0238">DNA-binding</keyword>
<dbReference type="Pfam" id="PF13377">
    <property type="entry name" value="Peripla_BP_3"/>
    <property type="match status" value="1"/>
</dbReference>
<feature type="region of interest" description="Disordered" evidence="4">
    <location>
        <begin position="348"/>
        <end position="372"/>
    </location>
</feature>
<dbReference type="GO" id="GO:0003700">
    <property type="term" value="F:DNA-binding transcription factor activity"/>
    <property type="evidence" value="ECO:0007669"/>
    <property type="project" value="TreeGrafter"/>
</dbReference>
<evidence type="ECO:0000313" key="7">
    <source>
        <dbReference type="Proteomes" id="UP000266915"/>
    </source>
</evidence>
<organism evidence="6 7">
    <name type="scientific">Plantibacter flavus</name>
    <dbReference type="NCBI Taxonomy" id="150123"/>
    <lineage>
        <taxon>Bacteria</taxon>
        <taxon>Bacillati</taxon>
        <taxon>Actinomycetota</taxon>
        <taxon>Actinomycetes</taxon>
        <taxon>Micrococcales</taxon>
        <taxon>Microbacteriaceae</taxon>
        <taxon>Plantibacter</taxon>
    </lineage>
</organism>
<dbReference type="InterPro" id="IPR046335">
    <property type="entry name" value="LacI/GalR-like_sensor"/>
</dbReference>
<sequence>MFTSTSVRYHSMFTSTCKDGCDDRETMTDTTRRAPGRARRAPSMADVAAHAGVSSQTVSRVANGLTNVDDGTRDRVLEAMTELGYRPNKAARALRSGRTRSIGITMFTLSSYGNMRTLDAITVQAARAGYSVTVVPVEYPTQRDVAVALDSLREQDVDGLIIVIESHIVDGADVELPSGLPVVVIDSAARTDYPVVDNDQAQGAALATQHLLDLGHQGVWHIAGPRTSYSAARREQSWADTLREAGITPPPAFRGDWSTTSGYEIGLEIAERPEITAVFASNDQMALGLLRALHERGRAVPQSISVVGFDDTPESDSFWPPLTTVHQDFDEIGRRAITTLLREIEEGPQLSTEPLTPTSLVVRASTAPPPAR</sequence>
<dbReference type="CDD" id="cd01574">
    <property type="entry name" value="PBP1_LacI"/>
    <property type="match status" value="1"/>
</dbReference>
<keyword evidence="1" id="KW-0805">Transcription regulation</keyword>
<keyword evidence="3" id="KW-0804">Transcription</keyword>
<evidence type="ECO:0000259" key="5">
    <source>
        <dbReference type="PROSITE" id="PS50932"/>
    </source>
</evidence>
<dbReference type="Gene3D" id="1.10.260.40">
    <property type="entry name" value="lambda repressor-like DNA-binding domains"/>
    <property type="match status" value="1"/>
</dbReference>
<dbReference type="SUPFAM" id="SSF53822">
    <property type="entry name" value="Periplasmic binding protein-like I"/>
    <property type="match status" value="1"/>
</dbReference>
<keyword evidence="7" id="KW-1185">Reference proteome</keyword>
<evidence type="ECO:0000256" key="3">
    <source>
        <dbReference type="ARBA" id="ARBA00023163"/>
    </source>
</evidence>
<dbReference type="Gene3D" id="3.40.50.2300">
    <property type="match status" value="2"/>
</dbReference>
<dbReference type="PANTHER" id="PTHR30146">
    <property type="entry name" value="LACI-RELATED TRANSCRIPTIONAL REPRESSOR"/>
    <property type="match status" value="1"/>
</dbReference>
<dbReference type="InterPro" id="IPR010982">
    <property type="entry name" value="Lambda_DNA-bd_dom_sf"/>
</dbReference>
<dbReference type="SMART" id="SM00354">
    <property type="entry name" value="HTH_LACI"/>
    <property type="match status" value="1"/>
</dbReference>
<evidence type="ECO:0000256" key="2">
    <source>
        <dbReference type="ARBA" id="ARBA00023125"/>
    </source>
</evidence>
<dbReference type="Pfam" id="PF00356">
    <property type="entry name" value="LacI"/>
    <property type="match status" value="1"/>
</dbReference>
<dbReference type="InterPro" id="IPR000843">
    <property type="entry name" value="HTH_LacI"/>
</dbReference>
<dbReference type="CDD" id="cd01392">
    <property type="entry name" value="HTH_LacI"/>
    <property type="match status" value="1"/>
</dbReference>
<name>A0A3N2C5B3_9MICO</name>
<accession>A0A3N2C5B3</accession>
<dbReference type="PROSITE" id="PS50932">
    <property type="entry name" value="HTH_LACI_2"/>
    <property type="match status" value="1"/>
</dbReference>
<feature type="compositionally biased region" description="Polar residues" evidence="4">
    <location>
        <begin position="349"/>
        <end position="359"/>
    </location>
</feature>
<dbReference type="AlphaFoldDB" id="A0A3N2C5B3"/>
<dbReference type="SUPFAM" id="SSF47413">
    <property type="entry name" value="lambda repressor-like DNA-binding domains"/>
    <property type="match status" value="1"/>
</dbReference>
<protein>
    <submittedName>
        <fullName evidence="6">LacI family transcriptional regulator</fullName>
    </submittedName>
</protein>